<protein>
    <submittedName>
        <fullName evidence="3">DedA family protein</fullName>
    </submittedName>
</protein>
<evidence type="ECO:0000313" key="4">
    <source>
        <dbReference type="Proteomes" id="UP000429555"/>
    </source>
</evidence>
<dbReference type="InterPro" id="IPR032816">
    <property type="entry name" value="VTT_dom"/>
</dbReference>
<keyword evidence="1" id="KW-1133">Transmembrane helix</keyword>
<accession>A0A6I4KWW0</accession>
<evidence type="ECO:0000256" key="1">
    <source>
        <dbReference type="SAM" id="Phobius"/>
    </source>
</evidence>
<keyword evidence="1" id="KW-0472">Membrane</keyword>
<comment type="caution">
    <text evidence="3">The sequence shown here is derived from an EMBL/GenBank/DDBJ whole genome shotgun (WGS) entry which is preliminary data.</text>
</comment>
<dbReference type="EMBL" id="WKJZ01000003">
    <property type="protein sequence ID" value="MVW76915.1"/>
    <property type="molecule type" value="Genomic_DNA"/>
</dbReference>
<dbReference type="GO" id="GO:0005886">
    <property type="term" value="C:plasma membrane"/>
    <property type="evidence" value="ECO:0007669"/>
    <property type="project" value="UniProtKB-ARBA"/>
</dbReference>
<keyword evidence="1" id="KW-0812">Transmembrane</keyword>
<dbReference type="AlphaFoldDB" id="A0A6I4KWW0"/>
<dbReference type="InterPro" id="IPR051311">
    <property type="entry name" value="DedA_domain"/>
</dbReference>
<dbReference type="Proteomes" id="UP000429555">
    <property type="component" value="Unassembled WGS sequence"/>
</dbReference>
<gene>
    <name evidence="3" type="ORF">GJV18_16450</name>
</gene>
<feature type="transmembrane region" description="Helical" evidence="1">
    <location>
        <begin position="120"/>
        <end position="145"/>
    </location>
</feature>
<evidence type="ECO:0000259" key="2">
    <source>
        <dbReference type="Pfam" id="PF09335"/>
    </source>
</evidence>
<proteinExistence type="predicted"/>
<name>A0A6I4KWW0_9PSED</name>
<reference evidence="3 4" key="1">
    <citation type="submission" date="2019-11" db="EMBL/GenBank/DDBJ databases">
        <title>Pseudomonas flavidum sp. nov., isolated from Baiyang Lake.</title>
        <authorList>
            <person name="Zhao Y."/>
        </authorList>
    </citation>
    <scope>NUCLEOTIDE SEQUENCE [LARGE SCALE GENOMIC DNA]</scope>
    <source>
        <strain evidence="4">R-22-3 w-18</strain>
    </source>
</reference>
<dbReference type="PANTHER" id="PTHR42709:SF4">
    <property type="entry name" value="INNER MEMBRANE PROTEIN YQAA"/>
    <property type="match status" value="1"/>
</dbReference>
<keyword evidence="4" id="KW-1185">Reference proteome</keyword>
<feature type="transmembrane region" description="Helical" evidence="1">
    <location>
        <begin position="40"/>
        <end position="61"/>
    </location>
</feature>
<dbReference type="RefSeq" id="WP_160347579.1">
    <property type="nucleotide sequence ID" value="NZ_WKJZ01000003.1"/>
</dbReference>
<organism evidence="3 4">
    <name type="scientific">Pseudomonas xionganensis</name>
    <dbReference type="NCBI Taxonomy" id="2654845"/>
    <lineage>
        <taxon>Bacteria</taxon>
        <taxon>Pseudomonadati</taxon>
        <taxon>Pseudomonadota</taxon>
        <taxon>Gammaproteobacteria</taxon>
        <taxon>Pseudomonadales</taxon>
        <taxon>Pseudomonadaceae</taxon>
        <taxon>Pseudomonas</taxon>
    </lineage>
</organism>
<dbReference type="Pfam" id="PF09335">
    <property type="entry name" value="VTT_dom"/>
    <property type="match status" value="1"/>
</dbReference>
<feature type="domain" description="VTT" evidence="2">
    <location>
        <begin position="29"/>
        <end position="140"/>
    </location>
</feature>
<evidence type="ECO:0000313" key="3">
    <source>
        <dbReference type="EMBL" id="MVW76915.1"/>
    </source>
</evidence>
<sequence length="148" mass="16437">MLSLSAYLGLFLSALGAATLLPLQSESLLVALLLGGAHPAWALVLVASLGNVLGSLLNWWLGLSIEHYRDKRWFPVSPERLQQAQTWYARYGRWSLLLSWLPVIGDPLTLVAGVMRERLWVFVLIVSLAKTGRYLVLTTLTLQLLPSL</sequence>
<dbReference type="PANTHER" id="PTHR42709">
    <property type="entry name" value="ALKALINE PHOSPHATASE LIKE PROTEIN"/>
    <property type="match status" value="1"/>
</dbReference>